<dbReference type="InterPro" id="IPR017853">
    <property type="entry name" value="GH"/>
</dbReference>
<dbReference type="Gene3D" id="3.20.20.70">
    <property type="entry name" value="Aldolase class I"/>
    <property type="match status" value="1"/>
</dbReference>
<evidence type="ECO:0000313" key="6">
    <source>
        <dbReference type="EMBL" id="RFA14254.1"/>
    </source>
</evidence>
<dbReference type="InterPro" id="IPR050985">
    <property type="entry name" value="Alpha-glycosidase_related"/>
</dbReference>
<dbReference type="EC" id="3.2.1.22" evidence="2"/>
<evidence type="ECO:0000256" key="2">
    <source>
        <dbReference type="ARBA" id="ARBA00012755"/>
    </source>
</evidence>
<evidence type="ECO:0000256" key="1">
    <source>
        <dbReference type="ARBA" id="ARBA00001255"/>
    </source>
</evidence>
<accession>A0A3E0VW16</accession>
<dbReference type="AlphaFoldDB" id="A0A3E0VW16"/>
<dbReference type="SUPFAM" id="SSF51445">
    <property type="entry name" value="(Trans)glycosidases"/>
    <property type="match status" value="1"/>
</dbReference>
<dbReference type="Gene3D" id="2.70.98.60">
    <property type="entry name" value="alpha-galactosidase from lactobacil brevis"/>
    <property type="match status" value="1"/>
</dbReference>
<sequence>MATVIHLRAAGTSLVLDARGTAVPAFVHWGADLGDLSTAELERLADAQIPAASGAAVDSPIRSLILPLLATAWQGRPALVGRTPLQPFALSAVARDEPGAVRLTLTSAPLPSPGSAVSRPALEVVVEFRLTPEGLLRTRSTLLNRSAPPFELDELNVVLPLPARATELLDFTGHWLTERMPQRSTLRHGAWLRESRHGRPGHDASFLTVAGTPGYGFRSGDVWAAHLGFSGSQRVWVERQVSALSIIGAGELLAPGEVVLAPEESYSTPWLSAAWSNEGLDAASQRFHRFLRRERGFQDRAHPVILNTWEAVYFDHDELTLRRLADAGARVGAERFVLDDGWMTGRTDDRRALGDWTVDSERWPQGLGPLIDYVTGLGLDFGLWVEPEMANPDSRFAREHPDWILTETPGATPLLARNQLVVDLANPDAFTAVFEALDALLGEYDIRYLKWDHNRDVPVTRTHAQTRAAARLMDALLARHPALEIESCASGGARADLAVLERTTRVWASDTNDPLERQSIYRYTSLLLPPEVLGVHLGAPRSHTTGRTHSAAFRFATTLFGWAGIEWNLLEASEAELEEITRWLDAYREVRPIIHGGTVVRADRPDPTLWVHGVVTDDQSDAVFAVVAMASPLDAVPAPVLVPGLDANTTYRVSVLDVGAEPRYLAPILPPWLGEGSLTLSGRLLAEVGLAAPPLAPEEALVLRITAV</sequence>
<dbReference type="GO" id="GO:0004557">
    <property type="term" value="F:alpha-galactosidase activity"/>
    <property type="evidence" value="ECO:0007669"/>
    <property type="project" value="UniProtKB-EC"/>
</dbReference>
<dbReference type="InterPro" id="IPR002252">
    <property type="entry name" value="Glyco_hydro_36"/>
</dbReference>
<proteinExistence type="predicted"/>
<dbReference type="InterPro" id="IPR038417">
    <property type="entry name" value="Alpga-gal_N_sf"/>
</dbReference>
<dbReference type="PANTHER" id="PTHR43053:SF3">
    <property type="entry name" value="ALPHA-GALACTOSIDASE C-RELATED"/>
    <property type="match status" value="1"/>
</dbReference>
<evidence type="ECO:0000313" key="7">
    <source>
        <dbReference type="Proteomes" id="UP000256709"/>
    </source>
</evidence>
<feature type="domain" description="Glycosyl hydrolase family 36 N-terminal" evidence="5">
    <location>
        <begin position="122"/>
        <end position="260"/>
    </location>
</feature>
<gene>
    <name evidence="6" type="ORF">B7R21_06585</name>
</gene>
<dbReference type="Pfam" id="PF16875">
    <property type="entry name" value="Glyco_hydro_36N"/>
    <property type="match status" value="1"/>
</dbReference>
<reference evidence="6 7" key="1">
    <citation type="submission" date="2017-04" db="EMBL/GenBank/DDBJ databases">
        <title>Comparative genome analysis of Subtercola boreus.</title>
        <authorList>
            <person name="Cho Y.-J."/>
            <person name="Cho A."/>
            <person name="Kim O.-S."/>
            <person name="Lee J.-I."/>
        </authorList>
    </citation>
    <scope>NUCLEOTIDE SEQUENCE [LARGE SCALE GENOMIC DNA]</scope>
    <source>
        <strain evidence="6 7">P27444</strain>
    </source>
</reference>
<dbReference type="PANTHER" id="PTHR43053">
    <property type="entry name" value="GLYCOSIDASE FAMILY 31"/>
    <property type="match status" value="1"/>
</dbReference>
<dbReference type="InterPro" id="IPR031704">
    <property type="entry name" value="Glyco_hydro_36_N"/>
</dbReference>
<dbReference type="Pfam" id="PF02065">
    <property type="entry name" value="Melibiase"/>
    <property type="match status" value="1"/>
</dbReference>
<dbReference type="OrthoDB" id="9758822at2"/>
<protein>
    <recommendedName>
        <fullName evidence="2">alpha-galactosidase</fullName>
        <ecNumber evidence="2">3.2.1.22</ecNumber>
    </recommendedName>
</protein>
<evidence type="ECO:0000256" key="3">
    <source>
        <dbReference type="ARBA" id="ARBA00022801"/>
    </source>
</evidence>
<dbReference type="Proteomes" id="UP000256709">
    <property type="component" value="Unassembled WGS sequence"/>
</dbReference>
<comment type="caution">
    <text evidence="6">The sequence shown here is derived from an EMBL/GenBank/DDBJ whole genome shotgun (WGS) entry which is preliminary data.</text>
</comment>
<evidence type="ECO:0000259" key="5">
    <source>
        <dbReference type="Pfam" id="PF16875"/>
    </source>
</evidence>
<dbReference type="CDD" id="cd14791">
    <property type="entry name" value="GH36"/>
    <property type="match status" value="1"/>
</dbReference>
<dbReference type="GO" id="GO:0016052">
    <property type="term" value="P:carbohydrate catabolic process"/>
    <property type="evidence" value="ECO:0007669"/>
    <property type="project" value="InterPro"/>
</dbReference>
<dbReference type="PRINTS" id="PR00743">
    <property type="entry name" value="GLHYDRLASE36"/>
</dbReference>
<comment type="catalytic activity">
    <reaction evidence="1">
        <text>Hydrolysis of terminal, non-reducing alpha-D-galactose residues in alpha-D-galactosides, including galactose oligosaccharides, galactomannans and galactolipids.</text>
        <dbReference type="EC" id="3.2.1.22"/>
    </reaction>
</comment>
<keyword evidence="3" id="KW-0378">Hydrolase</keyword>
<evidence type="ECO:0000256" key="4">
    <source>
        <dbReference type="ARBA" id="ARBA00023295"/>
    </source>
</evidence>
<keyword evidence="4" id="KW-0326">Glycosidase</keyword>
<organism evidence="6 7">
    <name type="scientific">Subtercola boreus</name>
    <dbReference type="NCBI Taxonomy" id="120213"/>
    <lineage>
        <taxon>Bacteria</taxon>
        <taxon>Bacillati</taxon>
        <taxon>Actinomycetota</taxon>
        <taxon>Actinomycetes</taxon>
        <taxon>Micrococcales</taxon>
        <taxon>Microbacteriaceae</taxon>
        <taxon>Subtercola</taxon>
    </lineage>
</organism>
<dbReference type="EMBL" id="NBXA01000014">
    <property type="protein sequence ID" value="RFA14254.1"/>
    <property type="molecule type" value="Genomic_DNA"/>
</dbReference>
<dbReference type="InterPro" id="IPR013785">
    <property type="entry name" value="Aldolase_TIM"/>
</dbReference>
<name>A0A3E0VW16_9MICO</name>